<dbReference type="Pfam" id="PF03965">
    <property type="entry name" value="Penicillinase_R"/>
    <property type="match status" value="1"/>
</dbReference>
<name>A0ABS4J3G0_9BACL</name>
<dbReference type="InterPro" id="IPR036390">
    <property type="entry name" value="WH_DNA-bd_sf"/>
</dbReference>
<keyword evidence="2" id="KW-0805">Transcription regulation</keyword>
<evidence type="ECO:0000256" key="4">
    <source>
        <dbReference type="ARBA" id="ARBA00023163"/>
    </source>
</evidence>
<evidence type="ECO:0000256" key="1">
    <source>
        <dbReference type="ARBA" id="ARBA00011046"/>
    </source>
</evidence>
<accession>A0ABS4J3G0</accession>
<keyword evidence="4" id="KW-0804">Transcription</keyword>
<dbReference type="EMBL" id="JAGGLB010000025">
    <property type="protein sequence ID" value="MBP1994384.1"/>
    <property type="molecule type" value="Genomic_DNA"/>
</dbReference>
<organism evidence="5 6">
    <name type="scientific">Paenibacillus eucommiae</name>
    <dbReference type="NCBI Taxonomy" id="1355755"/>
    <lineage>
        <taxon>Bacteria</taxon>
        <taxon>Bacillati</taxon>
        <taxon>Bacillota</taxon>
        <taxon>Bacilli</taxon>
        <taxon>Bacillales</taxon>
        <taxon>Paenibacillaceae</taxon>
        <taxon>Paenibacillus</taxon>
    </lineage>
</organism>
<sequence length="124" mass="14398">MKNIPQISDAEWEVMKVLWAKSPMSSSEVVVMLEGKSNWKAKTIKTLISRLVQKKAVGFKEEGRTYHYYPIVTQEECSKAESQSFLKRIYGGALQPMFVHFLQEEKLSQKDIEELKNILEEKTK</sequence>
<dbReference type="Gene3D" id="1.10.10.10">
    <property type="entry name" value="Winged helix-like DNA-binding domain superfamily/Winged helix DNA-binding domain"/>
    <property type="match status" value="1"/>
</dbReference>
<dbReference type="Gene3D" id="1.10.4040.10">
    <property type="entry name" value="Penicillinase repressor domain"/>
    <property type="match status" value="1"/>
</dbReference>
<proteinExistence type="inferred from homology"/>
<evidence type="ECO:0000313" key="5">
    <source>
        <dbReference type="EMBL" id="MBP1994384.1"/>
    </source>
</evidence>
<comment type="similarity">
    <text evidence="1">Belongs to the BlaI transcriptional regulatory family.</text>
</comment>
<dbReference type="Proteomes" id="UP001519287">
    <property type="component" value="Unassembled WGS sequence"/>
</dbReference>
<keyword evidence="3" id="KW-0238">DNA-binding</keyword>
<dbReference type="PIRSF" id="PIRSF019455">
    <property type="entry name" value="CopR_AtkY"/>
    <property type="match status" value="1"/>
</dbReference>
<keyword evidence="6" id="KW-1185">Reference proteome</keyword>
<dbReference type="SUPFAM" id="SSF46785">
    <property type="entry name" value="Winged helix' DNA-binding domain"/>
    <property type="match status" value="1"/>
</dbReference>
<dbReference type="InterPro" id="IPR036388">
    <property type="entry name" value="WH-like_DNA-bd_sf"/>
</dbReference>
<evidence type="ECO:0000256" key="2">
    <source>
        <dbReference type="ARBA" id="ARBA00023015"/>
    </source>
</evidence>
<evidence type="ECO:0000256" key="3">
    <source>
        <dbReference type="ARBA" id="ARBA00023125"/>
    </source>
</evidence>
<gene>
    <name evidence="5" type="ORF">J2Z66_006020</name>
</gene>
<dbReference type="InterPro" id="IPR005650">
    <property type="entry name" value="BlaI_family"/>
</dbReference>
<evidence type="ECO:0000313" key="6">
    <source>
        <dbReference type="Proteomes" id="UP001519287"/>
    </source>
</evidence>
<comment type="caution">
    <text evidence="5">The sequence shown here is derived from an EMBL/GenBank/DDBJ whole genome shotgun (WGS) entry which is preliminary data.</text>
</comment>
<reference evidence="5 6" key="1">
    <citation type="submission" date="2021-03" db="EMBL/GenBank/DDBJ databases">
        <title>Genomic Encyclopedia of Type Strains, Phase IV (KMG-IV): sequencing the most valuable type-strain genomes for metagenomic binning, comparative biology and taxonomic classification.</title>
        <authorList>
            <person name="Goeker M."/>
        </authorList>
    </citation>
    <scope>NUCLEOTIDE SEQUENCE [LARGE SCALE GENOMIC DNA]</scope>
    <source>
        <strain evidence="5 6">DSM 26048</strain>
    </source>
</reference>
<dbReference type="RefSeq" id="WP_209976216.1">
    <property type="nucleotide sequence ID" value="NZ_JAGGLB010000025.1"/>
</dbReference>
<protein>
    <submittedName>
        <fullName evidence="5">BlaI family penicillinase repressor</fullName>
    </submittedName>
</protein>